<dbReference type="SMART" id="SM01394">
    <property type="entry name" value="S_100"/>
    <property type="match status" value="1"/>
</dbReference>
<dbReference type="EMBL" id="SRMA01015983">
    <property type="protein sequence ID" value="TRZ03123.1"/>
    <property type="molecule type" value="Genomic_DNA"/>
</dbReference>
<dbReference type="STRING" id="623744.A0A553RLQ8"/>
<dbReference type="Proteomes" id="UP000316079">
    <property type="component" value="Unassembled WGS sequence"/>
</dbReference>
<dbReference type="InterPro" id="IPR051856">
    <property type="entry name" value="CSR-E3_Ligase_Protein"/>
</dbReference>
<dbReference type="GO" id="GO:0016020">
    <property type="term" value="C:membrane"/>
    <property type="evidence" value="ECO:0007669"/>
    <property type="project" value="UniProtKB-SubCell"/>
</dbReference>
<dbReference type="SUPFAM" id="SSF47473">
    <property type="entry name" value="EF-hand"/>
    <property type="match status" value="1"/>
</dbReference>
<feature type="transmembrane region" description="Helical" evidence="5">
    <location>
        <begin position="29"/>
        <end position="50"/>
    </location>
</feature>
<evidence type="ECO:0000259" key="6">
    <source>
        <dbReference type="SMART" id="SM01394"/>
    </source>
</evidence>
<dbReference type="Pfam" id="PF26039">
    <property type="entry name" value="Dcst2"/>
    <property type="match status" value="1"/>
</dbReference>
<dbReference type="PANTHER" id="PTHR21041:SF6">
    <property type="entry name" value="DC-STAMP DOMAIN-CONTAINING PROTEIN 2"/>
    <property type="match status" value="1"/>
</dbReference>
<name>A0A553RLQ8_9TELE</name>
<feature type="transmembrane region" description="Helical" evidence="5">
    <location>
        <begin position="414"/>
        <end position="435"/>
    </location>
</feature>
<dbReference type="InterPro" id="IPR058842">
    <property type="entry name" value="DCST1_C"/>
</dbReference>
<sequence>MPPKEPVLGLLCRKRGRSRRKAVGQVKRSLCGFFLGLFFASIYGATALFIQNHELWFSVITTIFLAVFAGFGAGLSERVRINVILMLPVLCSKRGKTVLLFFICTLVIQGPVTNTMENIERAAESVICGTELAMNQVQQLMQRATNPLLPALGKIKQMARNAYSMAGRVQNFFSALTESVKHVARILQNVMHFLASVGDVCNDNLGQPYQKCIQLFNEAQDNCLELLSSFSFLCQILDGFQPLCGLARVGQLFCVIPSYVANHLKTALAYPTTAVFNQMKKQFEFNISISHNFDLDLNSSQSMQDAAQEIMEEVSEVLSPLQELKIILAYAGFFLLLFMYLQAVLYKHKYLHDDEFDNFYITDQLIELDRKHFRQGKATVLPLSVKETLTYIRPCSLYLTGTERRAMTGQMLSLLRYMVMTLVLIAVDLMVFWFFELVHSQAQGEIIAQAPVIVAVLVNGSGYASDIFRDIAASFDILQKGQITVLSKKCLMKPLEPDYMRYLLIGLLYGFILFIVSAGGYITRSKRFLCARYHPEREKERIQYLHKHILSERNLPGGAILARLLDVGKEPCMACGKLLETGDCDEDEVHICPTPRCIGRYCSLCFRLMGNVCAICMGSHMFQEDQELDSSDEDLTSLCEATVTSARSQKKSVSLLNQDPSEWSTGQPSHHHIDYTDLELAINTLVQNFHSASPSNADTLTAQEFQSMISKELPTMMKTAGDQEGLGKLLKEIEVEDGKGVMFKDFWRLVESLASTQFGLLSKEKQVKCVKCSLM</sequence>
<keyword evidence="4 5" id="KW-0472">Membrane</keyword>
<feature type="transmembrane region" description="Helical" evidence="5">
    <location>
        <begin position="327"/>
        <end position="346"/>
    </location>
</feature>
<dbReference type="Gene3D" id="1.10.238.10">
    <property type="entry name" value="EF-hand"/>
    <property type="match status" value="1"/>
</dbReference>
<evidence type="ECO:0000256" key="5">
    <source>
        <dbReference type="SAM" id="Phobius"/>
    </source>
</evidence>
<evidence type="ECO:0000313" key="7">
    <source>
        <dbReference type="EMBL" id="TRZ03123.1"/>
    </source>
</evidence>
<gene>
    <name evidence="7" type="ORF">DNTS_029904</name>
</gene>
<dbReference type="Pfam" id="PF26037">
    <property type="entry name" value="zf-RING_DCST1_C"/>
    <property type="match status" value="1"/>
</dbReference>
<keyword evidence="3 5" id="KW-1133">Transmembrane helix</keyword>
<evidence type="ECO:0000313" key="8">
    <source>
        <dbReference type="Proteomes" id="UP000316079"/>
    </source>
</evidence>
<dbReference type="CDD" id="cd05022">
    <property type="entry name" value="S-100A13"/>
    <property type="match status" value="1"/>
</dbReference>
<comment type="caution">
    <text evidence="7">The sequence shown here is derived from an EMBL/GenBank/DDBJ whole genome shotgun (WGS) entry which is preliminary data.</text>
</comment>
<dbReference type="InterPro" id="IPR012858">
    <property type="entry name" value="DC_STAMP-like"/>
</dbReference>
<keyword evidence="2 5" id="KW-0812">Transmembrane</keyword>
<dbReference type="Pfam" id="PF01023">
    <property type="entry name" value="S_100"/>
    <property type="match status" value="1"/>
</dbReference>
<feature type="domain" description="S100/CaBP-9k-type calcium binding subdomain" evidence="6">
    <location>
        <begin position="678"/>
        <end position="718"/>
    </location>
</feature>
<dbReference type="AlphaFoldDB" id="A0A553RLQ8"/>
<evidence type="ECO:0000256" key="3">
    <source>
        <dbReference type="ARBA" id="ARBA00022989"/>
    </source>
</evidence>
<feature type="transmembrane region" description="Helical" evidence="5">
    <location>
        <begin position="502"/>
        <end position="522"/>
    </location>
</feature>
<dbReference type="PANTHER" id="PTHR21041">
    <property type="entry name" value="DENDRITIC CELL-SPECIFIC TRANSMEMBRANE PROTEIN"/>
    <property type="match status" value="1"/>
</dbReference>
<dbReference type="Pfam" id="PF07782">
    <property type="entry name" value="DC_STAMP"/>
    <property type="match status" value="1"/>
</dbReference>
<protein>
    <recommendedName>
        <fullName evidence="6">S100/CaBP-9k-type calcium binding subdomain domain-containing protein</fullName>
    </recommendedName>
</protein>
<feature type="transmembrane region" description="Helical" evidence="5">
    <location>
        <begin position="56"/>
        <end position="76"/>
    </location>
</feature>
<evidence type="ECO:0000256" key="2">
    <source>
        <dbReference type="ARBA" id="ARBA00022692"/>
    </source>
</evidence>
<organism evidence="7 8">
    <name type="scientific">Danionella cerebrum</name>
    <dbReference type="NCBI Taxonomy" id="2873325"/>
    <lineage>
        <taxon>Eukaryota</taxon>
        <taxon>Metazoa</taxon>
        <taxon>Chordata</taxon>
        <taxon>Craniata</taxon>
        <taxon>Vertebrata</taxon>
        <taxon>Euteleostomi</taxon>
        <taxon>Actinopterygii</taxon>
        <taxon>Neopterygii</taxon>
        <taxon>Teleostei</taxon>
        <taxon>Ostariophysi</taxon>
        <taxon>Cypriniformes</taxon>
        <taxon>Danionidae</taxon>
        <taxon>Danioninae</taxon>
        <taxon>Danionella</taxon>
    </lineage>
</organism>
<comment type="subcellular location">
    <subcellularLocation>
        <location evidence="1">Membrane</location>
        <topology evidence="1">Multi-pass membrane protein</topology>
    </subcellularLocation>
</comment>
<feature type="transmembrane region" description="Helical" evidence="5">
    <location>
        <begin position="97"/>
        <end position="116"/>
    </location>
</feature>
<evidence type="ECO:0000256" key="1">
    <source>
        <dbReference type="ARBA" id="ARBA00004141"/>
    </source>
</evidence>
<accession>A0A553RLQ8</accession>
<reference evidence="7 8" key="1">
    <citation type="journal article" date="2019" name="Sci. Data">
        <title>Hybrid genome assembly and annotation of Danionella translucida.</title>
        <authorList>
            <person name="Kadobianskyi M."/>
            <person name="Schulze L."/>
            <person name="Schuelke M."/>
            <person name="Judkewitz B."/>
        </authorList>
    </citation>
    <scope>NUCLEOTIDE SEQUENCE [LARGE SCALE GENOMIC DNA]</scope>
    <source>
        <strain evidence="7 8">Bolton</strain>
    </source>
</reference>
<evidence type="ECO:0000256" key="4">
    <source>
        <dbReference type="ARBA" id="ARBA00023136"/>
    </source>
</evidence>
<dbReference type="InterPro" id="IPR013787">
    <property type="entry name" value="S100_Ca-bd_sub"/>
</dbReference>
<proteinExistence type="predicted"/>
<dbReference type="InterPro" id="IPR011992">
    <property type="entry name" value="EF-hand-dom_pair"/>
</dbReference>
<dbReference type="OrthoDB" id="6598372at2759"/>
<keyword evidence="8" id="KW-1185">Reference proteome</keyword>